<keyword evidence="7" id="KW-1133">Transmembrane helix</keyword>
<evidence type="ECO:0000313" key="10">
    <source>
        <dbReference type="Proteomes" id="UP001233836"/>
    </source>
</evidence>
<dbReference type="Proteomes" id="UP001233836">
    <property type="component" value="Unassembled WGS sequence"/>
</dbReference>
<gene>
    <name evidence="9" type="ORF">J2T19_005322</name>
</gene>
<dbReference type="CDD" id="cd16917">
    <property type="entry name" value="HATPase_UhpB-NarQ-NarX-like"/>
    <property type="match status" value="1"/>
</dbReference>
<organism evidence="9 10">
    <name type="scientific">Paenibacillus tundrae</name>
    <dbReference type="NCBI Taxonomy" id="528187"/>
    <lineage>
        <taxon>Bacteria</taxon>
        <taxon>Bacillati</taxon>
        <taxon>Bacillota</taxon>
        <taxon>Bacilli</taxon>
        <taxon>Bacillales</taxon>
        <taxon>Paenibacillaceae</taxon>
        <taxon>Paenibacillus</taxon>
    </lineage>
</organism>
<comment type="catalytic activity">
    <reaction evidence="1">
        <text>ATP + protein L-histidine = ADP + protein N-phospho-L-histidine.</text>
        <dbReference type="EC" id="2.7.13.3"/>
    </reaction>
</comment>
<evidence type="ECO:0000313" key="9">
    <source>
        <dbReference type="EMBL" id="MDQ0173816.1"/>
    </source>
</evidence>
<keyword evidence="5" id="KW-0902">Two-component regulatory system</keyword>
<dbReference type="InterPro" id="IPR050482">
    <property type="entry name" value="Sensor_HK_TwoCompSys"/>
</dbReference>
<dbReference type="Gene3D" id="3.30.565.10">
    <property type="entry name" value="Histidine kinase-like ATPase, C-terminal domain"/>
    <property type="match status" value="1"/>
</dbReference>
<accession>A0ABT9WKP1</accession>
<feature type="transmembrane region" description="Helical" evidence="7">
    <location>
        <begin position="133"/>
        <end position="150"/>
    </location>
</feature>
<protein>
    <recommendedName>
        <fullName evidence="2">histidine kinase</fullName>
        <ecNumber evidence="2">2.7.13.3</ecNumber>
    </recommendedName>
</protein>
<keyword evidence="6" id="KW-0175">Coiled coil</keyword>
<keyword evidence="7" id="KW-0812">Transmembrane</keyword>
<dbReference type="InterPro" id="IPR036890">
    <property type="entry name" value="HATPase_C_sf"/>
</dbReference>
<evidence type="ECO:0000256" key="4">
    <source>
        <dbReference type="ARBA" id="ARBA00022777"/>
    </source>
</evidence>
<dbReference type="Pfam" id="PF02518">
    <property type="entry name" value="HATPase_c"/>
    <property type="match status" value="1"/>
</dbReference>
<dbReference type="InterPro" id="IPR056374">
    <property type="entry name" value="DesK/YvfT_N"/>
</dbReference>
<dbReference type="InterPro" id="IPR003594">
    <property type="entry name" value="HATPase_dom"/>
</dbReference>
<evidence type="ECO:0000259" key="8">
    <source>
        <dbReference type="SMART" id="SM00387"/>
    </source>
</evidence>
<dbReference type="RefSeq" id="WP_307221241.1">
    <property type="nucleotide sequence ID" value="NZ_JAUSTI010000025.1"/>
</dbReference>
<keyword evidence="7" id="KW-0472">Membrane</keyword>
<feature type="transmembrane region" description="Helical" evidence="7">
    <location>
        <begin position="38"/>
        <end position="55"/>
    </location>
</feature>
<dbReference type="Pfam" id="PF07730">
    <property type="entry name" value="HisKA_3"/>
    <property type="match status" value="1"/>
</dbReference>
<dbReference type="Gene3D" id="1.20.5.1930">
    <property type="match status" value="1"/>
</dbReference>
<evidence type="ECO:0000256" key="2">
    <source>
        <dbReference type="ARBA" id="ARBA00012438"/>
    </source>
</evidence>
<dbReference type="PANTHER" id="PTHR24421:SF63">
    <property type="entry name" value="SENSOR HISTIDINE KINASE DESK"/>
    <property type="match status" value="1"/>
</dbReference>
<dbReference type="GO" id="GO:0004673">
    <property type="term" value="F:protein histidine kinase activity"/>
    <property type="evidence" value="ECO:0007669"/>
    <property type="project" value="UniProtKB-EC"/>
</dbReference>
<evidence type="ECO:0000256" key="5">
    <source>
        <dbReference type="ARBA" id="ARBA00023012"/>
    </source>
</evidence>
<comment type="caution">
    <text evidence="9">The sequence shown here is derived from an EMBL/GenBank/DDBJ whole genome shotgun (WGS) entry which is preliminary data.</text>
</comment>
<reference evidence="9 10" key="1">
    <citation type="submission" date="2023-07" db="EMBL/GenBank/DDBJ databases">
        <title>Sorghum-associated microbial communities from plants grown in Nebraska, USA.</title>
        <authorList>
            <person name="Schachtman D."/>
        </authorList>
    </citation>
    <scope>NUCLEOTIDE SEQUENCE [LARGE SCALE GENOMIC DNA]</scope>
    <source>
        <strain evidence="9 10">DS1314</strain>
    </source>
</reference>
<keyword evidence="3 9" id="KW-0808">Transferase</keyword>
<dbReference type="SMART" id="SM00387">
    <property type="entry name" value="HATPase_c"/>
    <property type="match status" value="1"/>
</dbReference>
<feature type="coiled-coil region" evidence="6">
    <location>
        <begin position="156"/>
        <end position="183"/>
    </location>
</feature>
<name>A0ABT9WKP1_9BACL</name>
<proteinExistence type="predicted"/>
<evidence type="ECO:0000256" key="7">
    <source>
        <dbReference type="SAM" id="Phobius"/>
    </source>
</evidence>
<dbReference type="SUPFAM" id="SSF55874">
    <property type="entry name" value="ATPase domain of HSP90 chaperone/DNA topoisomerase II/histidine kinase"/>
    <property type="match status" value="1"/>
</dbReference>
<keyword evidence="10" id="KW-1185">Reference proteome</keyword>
<feature type="domain" description="Histidine kinase/HSP90-like ATPase" evidence="8">
    <location>
        <begin position="278"/>
        <end position="368"/>
    </location>
</feature>
<feature type="transmembrane region" description="Helical" evidence="7">
    <location>
        <begin position="108"/>
        <end position="127"/>
    </location>
</feature>
<dbReference type="EMBL" id="JAUSTI010000025">
    <property type="protein sequence ID" value="MDQ0173816.1"/>
    <property type="molecule type" value="Genomic_DNA"/>
</dbReference>
<evidence type="ECO:0000256" key="3">
    <source>
        <dbReference type="ARBA" id="ARBA00022679"/>
    </source>
</evidence>
<dbReference type="EC" id="2.7.13.3" evidence="2"/>
<dbReference type="InterPro" id="IPR011712">
    <property type="entry name" value="Sig_transdc_His_kin_sub3_dim/P"/>
</dbReference>
<evidence type="ECO:0000256" key="1">
    <source>
        <dbReference type="ARBA" id="ARBA00000085"/>
    </source>
</evidence>
<feature type="transmembrane region" description="Helical" evidence="7">
    <location>
        <begin position="12"/>
        <end position="31"/>
    </location>
</feature>
<feature type="transmembrane region" description="Helical" evidence="7">
    <location>
        <begin position="75"/>
        <end position="96"/>
    </location>
</feature>
<dbReference type="Pfam" id="PF23540">
    <property type="entry name" value="DesK_N"/>
    <property type="match status" value="1"/>
</dbReference>
<evidence type="ECO:0000256" key="6">
    <source>
        <dbReference type="SAM" id="Coils"/>
    </source>
</evidence>
<sequence length="377" mass="43282">MLQKFEIFPKRYGFYPYIWMIYLAMPIYYLWVARGHELYIGLSAFLVFILTYRQLYMTAGTVLFSYWMTLQMLTVFILTVVIDLNMFFLGFFTANFIGWYTDKRMFRLFLLVFAIVQTIPIAIHFSSLTASQLMFFTPFYLIMLASPYGIRSMMQQRHLEEQLDEAQQHIKELIKREERMRIARDLHDTMGHTLSLITLKSELVTKLIIKNPERAVQEAREIERTSRAALREVRQLVSDMRAISIPEAVADAIEMLKSADITLQVTQEQDSYDDVPDLTQNMASLCLIEAVTNIVKHSQATRSTLSIERTQEGIKLRIRDNGQGIDSSKPHGNGLKGMSERLNLIDGSLQISSDSAGTELSFFFPLIVSDSQGGVSS</sequence>
<keyword evidence="4 9" id="KW-0418">Kinase</keyword>
<dbReference type="PANTHER" id="PTHR24421">
    <property type="entry name" value="NITRATE/NITRITE SENSOR PROTEIN NARX-RELATED"/>
    <property type="match status" value="1"/>
</dbReference>